<evidence type="ECO:0000313" key="1">
    <source>
        <dbReference type="EMBL" id="KAJ2978235.1"/>
    </source>
</evidence>
<dbReference type="EMBL" id="JAPDGR010001996">
    <property type="protein sequence ID" value="KAJ2978235.1"/>
    <property type="molecule type" value="Genomic_DNA"/>
</dbReference>
<evidence type="ECO:0000313" key="2">
    <source>
        <dbReference type="Proteomes" id="UP001143856"/>
    </source>
</evidence>
<dbReference type="Proteomes" id="UP001143856">
    <property type="component" value="Unassembled WGS sequence"/>
</dbReference>
<sequence length="194" mass="22337">MPRAVTFERQRRPSPIRPGPHIQGYIKSPYPRDEISQLKSELPAPKVNKELIYEFRGPPSVPELDRQLFNIILANFPDATVRSKWTSSYLDITGQSEQNSPYLSSSVRRLLKIHHLSIEFLHRGPDIDKLDDVARALRKNILPKDGMLEAAVEFVFPSEHRTVTAWYPPKIDPVALEAFLKDYDFDDLSEVEDK</sequence>
<comment type="caution">
    <text evidence="1">The sequence shown here is derived from an EMBL/GenBank/DDBJ whole genome shotgun (WGS) entry which is preliminary data.</text>
</comment>
<reference evidence="1" key="1">
    <citation type="submission" date="2022-10" db="EMBL/GenBank/DDBJ databases">
        <title>Genome Sequence of Xylaria curta.</title>
        <authorList>
            <person name="Buettner E."/>
        </authorList>
    </citation>
    <scope>NUCLEOTIDE SEQUENCE</scope>
    <source>
        <strain evidence="1">Babe10</strain>
    </source>
</reference>
<organism evidence="1 2">
    <name type="scientific">Xylaria curta</name>
    <dbReference type="NCBI Taxonomy" id="42375"/>
    <lineage>
        <taxon>Eukaryota</taxon>
        <taxon>Fungi</taxon>
        <taxon>Dikarya</taxon>
        <taxon>Ascomycota</taxon>
        <taxon>Pezizomycotina</taxon>
        <taxon>Sordariomycetes</taxon>
        <taxon>Xylariomycetidae</taxon>
        <taxon>Xylariales</taxon>
        <taxon>Xylariaceae</taxon>
        <taxon>Xylaria</taxon>
    </lineage>
</organism>
<keyword evidence="2" id="KW-1185">Reference proteome</keyword>
<protein>
    <submittedName>
        <fullName evidence="1">Uncharacterized protein</fullName>
    </submittedName>
</protein>
<gene>
    <name evidence="1" type="ORF">NUW58_g7559</name>
</gene>
<accession>A0ACC1NGY5</accession>
<name>A0ACC1NGY5_9PEZI</name>
<proteinExistence type="predicted"/>